<evidence type="ECO:0000313" key="1">
    <source>
        <dbReference type="EMBL" id="QSZ35279.1"/>
    </source>
</evidence>
<proteinExistence type="predicted"/>
<dbReference type="Proteomes" id="UP000672032">
    <property type="component" value="Chromosome 5"/>
</dbReference>
<keyword evidence="2" id="KW-1185">Reference proteome</keyword>
<evidence type="ECO:0000313" key="2">
    <source>
        <dbReference type="Proteomes" id="UP000672032"/>
    </source>
</evidence>
<dbReference type="OrthoDB" id="10264655at2759"/>
<dbReference type="InterPro" id="IPR027417">
    <property type="entry name" value="P-loop_NTPase"/>
</dbReference>
<dbReference type="EMBL" id="CP063409">
    <property type="protein sequence ID" value="QSZ35279.1"/>
    <property type="molecule type" value="Genomic_DNA"/>
</dbReference>
<evidence type="ECO:0008006" key="3">
    <source>
        <dbReference type="Google" id="ProtNLM"/>
    </source>
</evidence>
<reference evidence="1" key="1">
    <citation type="submission" date="2020-10" db="EMBL/GenBank/DDBJ databases">
        <title>Genome Sequence of Monilinia vaccinii-corymbosi Sheds Light on Mummy Berry Disease Infection of Blueberry and Mating Type.</title>
        <authorList>
            <person name="Yow A.G."/>
            <person name="Zhang Y."/>
            <person name="Bansal K."/>
            <person name="Eacker S.M."/>
            <person name="Sullivan S."/>
            <person name="Liachko I."/>
            <person name="Cubeta M.A."/>
            <person name="Rollins J.A."/>
            <person name="Ashrafi H."/>
        </authorList>
    </citation>
    <scope>NUCLEOTIDE SEQUENCE</scope>
    <source>
        <strain evidence="1">RL-1</strain>
    </source>
</reference>
<dbReference type="AlphaFoldDB" id="A0A8A3PJV6"/>
<dbReference type="SUPFAM" id="SSF52540">
    <property type="entry name" value="P-loop containing nucleoside triphosphate hydrolases"/>
    <property type="match status" value="1"/>
</dbReference>
<dbReference type="PROSITE" id="PS51257">
    <property type="entry name" value="PROKAR_LIPOPROTEIN"/>
    <property type="match status" value="1"/>
</dbReference>
<name>A0A8A3PJV6_9HELO</name>
<organism evidence="1 2">
    <name type="scientific">Monilinia vaccinii-corymbosi</name>
    <dbReference type="NCBI Taxonomy" id="61207"/>
    <lineage>
        <taxon>Eukaryota</taxon>
        <taxon>Fungi</taxon>
        <taxon>Dikarya</taxon>
        <taxon>Ascomycota</taxon>
        <taxon>Pezizomycotina</taxon>
        <taxon>Leotiomycetes</taxon>
        <taxon>Helotiales</taxon>
        <taxon>Sclerotiniaceae</taxon>
        <taxon>Monilinia</taxon>
    </lineage>
</organism>
<sequence length="390" mass="43894">MLEKFNISQRQPIIGVEEIIPSTPGVLTVAIAGCSSSGKTTLALLLSEIFSSLSTKRGSTDDDSPLDLEKENLDGSQTTIPSTTPFTTTIHQDDFFIQKALCPFVAFNSTNNDKKFIKDSLNGMDEKDIYSYFCTGAEEKGNVRIIGPNTDCMEAVDFGELLRRVQAAKINGSDPEKNAKSKKHADKRKLVERYSGVIAAMRKRVEERLASTSVDYINGWVFVEGFLLLSKSMPSDDRSLAFDELEEGICAEIKRQRQLQPKVDEELMREMERIREERAPSNEALMQEFDVKLFLPTSKEVARHRRLSRFPYVDSPAGGRLPGQMWKSEGYFEEVVWKGYENSFDWLLKDTGKGNVNGVFVRSTLDDTVENTVEWAIDIILEALIARGEN</sequence>
<accession>A0A8A3PJV6</accession>
<dbReference type="Gene3D" id="3.40.50.300">
    <property type="entry name" value="P-loop containing nucleotide triphosphate hydrolases"/>
    <property type="match status" value="1"/>
</dbReference>
<gene>
    <name evidence="1" type="ORF">DSL72_008148</name>
</gene>
<protein>
    <recommendedName>
        <fullName evidence="3">Phosphoribulokinase/uridine kinase domain-containing protein</fullName>
    </recommendedName>
</protein>